<name>U9UGW5_RHIID</name>
<organism evidence="1">
    <name type="scientific">Rhizophagus irregularis (strain DAOM 181602 / DAOM 197198 / MUCL 43194)</name>
    <name type="common">Arbuscular mycorrhizal fungus</name>
    <name type="synonym">Glomus intraradices</name>
    <dbReference type="NCBI Taxonomy" id="747089"/>
    <lineage>
        <taxon>Eukaryota</taxon>
        <taxon>Fungi</taxon>
        <taxon>Fungi incertae sedis</taxon>
        <taxon>Mucoromycota</taxon>
        <taxon>Glomeromycotina</taxon>
        <taxon>Glomeromycetes</taxon>
        <taxon>Glomerales</taxon>
        <taxon>Glomeraceae</taxon>
        <taxon>Rhizophagus</taxon>
    </lineage>
</organism>
<accession>U9UGW5</accession>
<dbReference type="EMBL" id="KI278098">
    <property type="protein sequence ID" value="ESA19610.1"/>
    <property type="molecule type" value="Genomic_DNA"/>
</dbReference>
<reference evidence="1" key="1">
    <citation type="submission" date="2013-07" db="EMBL/GenBank/DDBJ databases">
        <title>The genome of an arbuscular mycorrhizal fungus provides insights into the evolution of the oldest plant symbiosis.</title>
        <authorList>
            <consortium name="DOE Joint Genome Institute"/>
            <person name="Tisserant E."/>
            <person name="Malbreil M."/>
            <person name="Kuo A."/>
            <person name="Kohler A."/>
            <person name="Symeonidi A."/>
            <person name="Balestrini R."/>
            <person name="Charron P."/>
            <person name="Duensing N."/>
            <person name="Frei-dit-Frey N."/>
            <person name="Gianinazzi-Pearson V."/>
            <person name="Gilbert B."/>
            <person name="Handa Y."/>
            <person name="Hijri M."/>
            <person name="Kaul R."/>
            <person name="Kawaguchi M."/>
            <person name="Krajinski F."/>
            <person name="Lammers P."/>
            <person name="Lapierre D."/>
            <person name="Masclaux F.G."/>
            <person name="Murat C."/>
            <person name="Morin E."/>
            <person name="Ndikumana S."/>
            <person name="Pagni M."/>
            <person name="Petitpierre D."/>
            <person name="Requena N."/>
            <person name="Rosikiewicz P."/>
            <person name="Riley R."/>
            <person name="Saito K."/>
            <person name="San Clemente H."/>
            <person name="Shapiro H."/>
            <person name="van Tuinen D."/>
            <person name="Becard G."/>
            <person name="Bonfante P."/>
            <person name="Paszkowski U."/>
            <person name="Shachar-Hill Y."/>
            <person name="Young J.P."/>
            <person name="Sanders I.R."/>
            <person name="Henrissat B."/>
            <person name="Rensing S.A."/>
            <person name="Grigoriev I.V."/>
            <person name="Corradi N."/>
            <person name="Roux C."/>
            <person name="Martin F."/>
        </authorList>
    </citation>
    <scope>NUCLEOTIDE SEQUENCE</scope>
    <source>
        <strain evidence="1">DAOM 197198</strain>
    </source>
</reference>
<protein>
    <recommendedName>
        <fullName evidence="2">HTH CENPB-type domain-containing protein</fullName>
    </recommendedName>
</protein>
<evidence type="ECO:0008006" key="2">
    <source>
        <dbReference type="Google" id="ProtNLM"/>
    </source>
</evidence>
<evidence type="ECO:0000313" key="1">
    <source>
        <dbReference type="EMBL" id="ESA19610.1"/>
    </source>
</evidence>
<dbReference type="HOGENOM" id="CLU_3069818_0_0_1"/>
<sequence>MEKVINPETKHHKAVVSELELALKEFAKQLTDELNVPEGILQFSSGWLQKFKD</sequence>
<gene>
    <name evidence="1" type="ORF">GLOINDRAFT_19403</name>
</gene>
<proteinExistence type="predicted"/>
<dbReference type="AlphaFoldDB" id="U9UGW5"/>